<dbReference type="CDD" id="cd00067">
    <property type="entry name" value="GAL4"/>
    <property type="match status" value="1"/>
</dbReference>
<organism evidence="5 6">
    <name type="scientific">Coniochaeta ligniaria NRRL 30616</name>
    <dbReference type="NCBI Taxonomy" id="1408157"/>
    <lineage>
        <taxon>Eukaryota</taxon>
        <taxon>Fungi</taxon>
        <taxon>Dikarya</taxon>
        <taxon>Ascomycota</taxon>
        <taxon>Pezizomycotina</taxon>
        <taxon>Sordariomycetes</taxon>
        <taxon>Sordariomycetidae</taxon>
        <taxon>Coniochaetales</taxon>
        <taxon>Coniochaetaceae</taxon>
        <taxon>Coniochaeta</taxon>
    </lineage>
</organism>
<dbReference type="Pfam" id="PF00172">
    <property type="entry name" value="Zn_clus"/>
    <property type="match status" value="1"/>
</dbReference>
<dbReference type="EMBL" id="KV875105">
    <property type="protein sequence ID" value="OIW23770.1"/>
    <property type="molecule type" value="Genomic_DNA"/>
</dbReference>
<name>A0A1J7J8C7_9PEZI</name>
<keyword evidence="6" id="KW-1185">Reference proteome</keyword>
<dbReference type="GO" id="GO:0000981">
    <property type="term" value="F:DNA-binding transcription factor activity, RNA polymerase II-specific"/>
    <property type="evidence" value="ECO:0007669"/>
    <property type="project" value="InterPro"/>
</dbReference>
<evidence type="ECO:0000256" key="3">
    <source>
        <dbReference type="SAM" id="MobiDB-lite"/>
    </source>
</evidence>
<dbReference type="InterPro" id="IPR036864">
    <property type="entry name" value="Zn2-C6_fun-type_DNA-bd_sf"/>
</dbReference>
<evidence type="ECO:0000256" key="2">
    <source>
        <dbReference type="ARBA" id="ARBA00023242"/>
    </source>
</evidence>
<feature type="compositionally biased region" description="Polar residues" evidence="3">
    <location>
        <begin position="723"/>
        <end position="736"/>
    </location>
</feature>
<dbReference type="InterPro" id="IPR050987">
    <property type="entry name" value="AtrR-like"/>
</dbReference>
<dbReference type="GO" id="GO:0008270">
    <property type="term" value="F:zinc ion binding"/>
    <property type="evidence" value="ECO:0007669"/>
    <property type="project" value="InterPro"/>
</dbReference>
<dbReference type="SMART" id="SM00906">
    <property type="entry name" value="Fungal_trans"/>
    <property type="match status" value="1"/>
</dbReference>
<accession>A0A1J7J8C7</accession>
<feature type="region of interest" description="Disordered" evidence="3">
    <location>
        <begin position="692"/>
        <end position="745"/>
    </location>
</feature>
<feature type="compositionally biased region" description="Low complexity" evidence="3">
    <location>
        <begin position="698"/>
        <end position="716"/>
    </location>
</feature>
<proteinExistence type="predicted"/>
<dbReference type="STRING" id="1408157.A0A1J7J8C7"/>
<dbReference type="InParanoid" id="A0A1J7J8C7"/>
<evidence type="ECO:0000256" key="1">
    <source>
        <dbReference type="ARBA" id="ARBA00022723"/>
    </source>
</evidence>
<sequence>MPPGRPPKRPSDAAEGVAPSDSPPPAPKLKQARIDRGPEEFSNVVKNKLQSYTRTGQACDRCKVRKIRCDALPEGCSHCTNQNLECYVTDRVTGRTERRGYMQQLEREKTGMLNHIRDLEKLLLSSGIEVRPWEWSPYGLECPPGVSFDNMGNPMQDPNAKDQWTQFGTLWVKNFGNKSQYFPTGYSAGQYSRLSLLETRPTEGYLGVLMDSAPLSSIKGTKLSILGTTIDITSFDAPDMDEPVPGTPIGSPLYNKSLMAFLQSTLGVNPKLDDVDLPSKHDAFTYSEWYFLMIHPFMPVLHKPSFLKLLTRIYDEPGFKPTTCELVTAHMVFATIYFQYGVRNREESAKYSQLNDLSNKHYHWSLSKFFNLASENTVTAVQALSMIVIHTRSFPKPGCSSVIANYALSRAIELGLHRGLKLPNGGTNIDNEVRKRVWWATLALAVTLNGRLGRPMPITLEEFDVELPLAIPDECLTDEGISDPSQIGQCAFLVGLTSFKVVPLYMEMWSNIYSVRRNPGKYVEVVRALEESMHALQNSLPDELKPDKCHSNSRIFALYTEAMTLEFYLCLRHPSVCMTQDREFCAENTRICEATAGKLLEVVTGLLKIKSLDTTWYQLAVYVAAIFSSLVGHWERRFDTTPTEIARLRGEMKMWMNVVYEIGLTLGPGAKLSEEIGMTIDRTITMIEHDMNRKGTGQPDQPAAPHQPAPQLQQDLSAPAREQVTSVSGPEDFSSNEQHRNGAASDNGYYNSGIASHATGGYGASVAYASQAITGGQVSGSNGMTGVGPYDAAESAQYLYAAGATTNPGSGMDQSASSTNPLIAFASQATAQVSAAQPGGETDGWRQPQASLAAAAHGTNGWHDWTAAIADSQTDRYSANALLTLGAGRPSDGNSAAGLGGGVSVTADMGMVGPSGSVTQPGQWPLLLFDGNGTVNGS</sequence>
<dbReference type="AlphaFoldDB" id="A0A1J7J8C7"/>
<dbReference type="PANTHER" id="PTHR46910:SF4">
    <property type="entry name" value="ZN(2)-C6 FUNGAL-TYPE DOMAIN-CONTAINING PROTEIN"/>
    <property type="match status" value="1"/>
</dbReference>
<protein>
    <recommendedName>
        <fullName evidence="4">Zn(2)-C6 fungal-type domain-containing protein</fullName>
    </recommendedName>
</protein>
<dbReference type="Proteomes" id="UP000182658">
    <property type="component" value="Unassembled WGS sequence"/>
</dbReference>
<evidence type="ECO:0000313" key="5">
    <source>
        <dbReference type="EMBL" id="OIW23770.1"/>
    </source>
</evidence>
<dbReference type="GO" id="GO:0006351">
    <property type="term" value="P:DNA-templated transcription"/>
    <property type="evidence" value="ECO:0007669"/>
    <property type="project" value="InterPro"/>
</dbReference>
<dbReference type="CDD" id="cd12148">
    <property type="entry name" value="fungal_TF_MHR"/>
    <property type="match status" value="1"/>
</dbReference>
<keyword evidence="1" id="KW-0479">Metal-binding</keyword>
<dbReference type="PROSITE" id="PS50048">
    <property type="entry name" value="ZN2_CY6_FUNGAL_2"/>
    <property type="match status" value="1"/>
</dbReference>
<dbReference type="PANTHER" id="PTHR46910">
    <property type="entry name" value="TRANSCRIPTION FACTOR PDR1"/>
    <property type="match status" value="1"/>
</dbReference>
<dbReference type="InterPro" id="IPR007219">
    <property type="entry name" value="XnlR_reg_dom"/>
</dbReference>
<feature type="region of interest" description="Disordered" evidence="3">
    <location>
        <begin position="1"/>
        <end position="31"/>
    </location>
</feature>
<dbReference type="OrthoDB" id="4456959at2759"/>
<gene>
    <name evidence="5" type="ORF">CONLIGDRAFT_637011</name>
</gene>
<dbReference type="PROSITE" id="PS00463">
    <property type="entry name" value="ZN2_CY6_FUNGAL_1"/>
    <property type="match status" value="1"/>
</dbReference>
<dbReference type="Gene3D" id="4.10.240.10">
    <property type="entry name" value="Zn(2)-C6 fungal-type DNA-binding domain"/>
    <property type="match status" value="1"/>
</dbReference>
<keyword evidence="2" id="KW-0539">Nucleus</keyword>
<reference evidence="5 6" key="1">
    <citation type="submission" date="2016-10" db="EMBL/GenBank/DDBJ databases">
        <title>Draft genome sequence of Coniochaeta ligniaria NRRL30616, a lignocellulolytic fungus for bioabatement of inhibitors in plant biomass hydrolysates.</title>
        <authorList>
            <consortium name="DOE Joint Genome Institute"/>
            <person name="Jimenez D.J."/>
            <person name="Hector R.E."/>
            <person name="Riley R."/>
            <person name="Sun H."/>
            <person name="Grigoriev I.V."/>
            <person name="Van Elsas J.D."/>
            <person name="Nichols N.N."/>
        </authorList>
    </citation>
    <scope>NUCLEOTIDE SEQUENCE [LARGE SCALE GENOMIC DNA]</scope>
    <source>
        <strain evidence="5 6">NRRL 30616</strain>
    </source>
</reference>
<dbReference type="SUPFAM" id="SSF57701">
    <property type="entry name" value="Zn2/Cys6 DNA-binding domain"/>
    <property type="match status" value="1"/>
</dbReference>
<dbReference type="SMART" id="SM00066">
    <property type="entry name" value="GAL4"/>
    <property type="match status" value="1"/>
</dbReference>
<dbReference type="GO" id="GO:0003677">
    <property type="term" value="F:DNA binding"/>
    <property type="evidence" value="ECO:0007669"/>
    <property type="project" value="InterPro"/>
</dbReference>
<feature type="domain" description="Zn(2)-C6 fungal-type" evidence="4">
    <location>
        <begin position="58"/>
        <end position="88"/>
    </location>
</feature>
<dbReference type="Pfam" id="PF04082">
    <property type="entry name" value="Fungal_trans"/>
    <property type="match status" value="1"/>
</dbReference>
<evidence type="ECO:0000313" key="6">
    <source>
        <dbReference type="Proteomes" id="UP000182658"/>
    </source>
</evidence>
<evidence type="ECO:0000259" key="4">
    <source>
        <dbReference type="PROSITE" id="PS50048"/>
    </source>
</evidence>
<dbReference type="InterPro" id="IPR001138">
    <property type="entry name" value="Zn2Cys6_DnaBD"/>
</dbReference>